<keyword evidence="8" id="KW-0456">Lyase</keyword>
<evidence type="ECO:0000256" key="5">
    <source>
        <dbReference type="ARBA" id="ARBA00016664"/>
    </source>
</evidence>
<dbReference type="RefSeq" id="XP_003017187.1">
    <property type="nucleotide sequence ID" value="XM_003017141.1"/>
</dbReference>
<dbReference type="PROSITE" id="PS00955">
    <property type="entry name" value="IGP_DEHYDRATASE_2"/>
    <property type="match status" value="1"/>
</dbReference>
<dbReference type="PANTHER" id="PTHR23133">
    <property type="entry name" value="IMIDAZOLEGLYCEROL-PHOSPHATE DEHYDRATASE HIS7"/>
    <property type="match status" value="1"/>
</dbReference>
<evidence type="ECO:0000256" key="7">
    <source>
        <dbReference type="ARBA" id="ARBA00023102"/>
    </source>
</evidence>
<evidence type="ECO:0000256" key="2">
    <source>
        <dbReference type="ARBA" id="ARBA00005047"/>
    </source>
</evidence>
<dbReference type="InterPro" id="IPR038494">
    <property type="entry name" value="IGPD_sf"/>
</dbReference>
<dbReference type="OrthoDB" id="447729at2759"/>
<evidence type="ECO:0000256" key="3">
    <source>
        <dbReference type="ARBA" id="ARBA00007481"/>
    </source>
</evidence>
<protein>
    <recommendedName>
        <fullName evidence="5">Imidazoleglycerol-phosphate dehydratase</fullName>
        <ecNumber evidence="4">4.2.1.19</ecNumber>
    </recommendedName>
</protein>
<dbReference type="OMA" id="GIPFFDH"/>
<dbReference type="HAMAP" id="MF_00076">
    <property type="entry name" value="HisB"/>
    <property type="match status" value="1"/>
</dbReference>
<dbReference type="GO" id="GO:0000105">
    <property type="term" value="P:L-histidine biosynthetic process"/>
    <property type="evidence" value="ECO:0007669"/>
    <property type="project" value="UniProtKB-UniPathway"/>
</dbReference>
<reference evidence="10" key="1">
    <citation type="journal article" date="2011" name="Genome Biol.">
        <title>Comparative and functional genomics provide insights into the pathogenicity of dermatophytic fungi.</title>
        <authorList>
            <person name="Burmester A."/>
            <person name="Shelest E."/>
            <person name="Gloeckner G."/>
            <person name="Heddergott C."/>
            <person name="Schindler S."/>
            <person name="Staib P."/>
            <person name="Heidel A."/>
            <person name="Felder M."/>
            <person name="Petzold A."/>
            <person name="Szafranski K."/>
            <person name="Feuermann M."/>
            <person name="Pedruzzi I."/>
            <person name="Priebe S."/>
            <person name="Groth M."/>
            <person name="Winkler R."/>
            <person name="Li W."/>
            <person name="Kniemeyer O."/>
            <person name="Schroeckh V."/>
            <person name="Hertweck C."/>
            <person name="Hube B."/>
            <person name="White T.C."/>
            <person name="Platzer M."/>
            <person name="Guthke R."/>
            <person name="Heitman J."/>
            <person name="Woestemeyer J."/>
            <person name="Zipfel P.F."/>
            <person name="Monod M."/>
            <person name="Brakhage A.A."/>
        </authorList>
    </citation>
    <scope>NUCLEOTIDE SEQUENCE [LARGE SCALE GENOMIC DNA]</scope>
    <source>
        <strain evidence="10">ATCC MYA-4681 / CBS 112371</strain>
    </source>
</reference>
<dbReference type="UniPathway" id="UPA00031">
    <property type="reaction ID" value="UER00011"/>
</dbReference>
<name>D4AIG9_ARTBC</name>
<dbReference type="AlphaFoldDB" id="D4AIG9"/>
<dbReference type="GeneID" id="9527153"/>
<keyword evidence="6" id="KW-0028">Amino-acid biosynthesis</keyword>
<dbReference type="CDD" id="cd07914">
    <property type="entry name" value="IGPD"/>
    <property type="match status" value="1"/>
</dbReference>
<dbReference type="InterPro" id="IPR000807">
    <property type="entry name" value="ImidazoleglycerolP_deHydtase"/>
</dbReference>
<dbReference type="FunFam" id="3.30.230.40:FF:000001">
    <property type="entry name" value="Imidazoleglycerol-phosphate dehydratase HisB"/>
    <property type="match status" value="1"/>
</dbReference>
<comment type="pathway">
    <text evidence="2">Amino-acid biosynthesis; L-histidine biosynthesis; L-histidine from 5-phospho-alpha-D-ribose 1-diphosphate: step 6/9.</text>
</comment>
<dbReference type="FunFam" id="3.30.230.40:FF:000005">
    <property type="entry name" value="Imidazoleglycerol-phosphate dehydratase"/>
    <property type="match status" value="1"/>
</dbReference>
<gene>
    <name evidence="9" type="ORF">ARB_04064</name>
</gene>
<dbReference type="PANTHER" id="PTHR23133:SF2">
    <property type="entry name" value="IMIDAZOLEGLYCEROL-PHOSPHATE DEHYDRATASE"/>
    <property type="match status" value="1"/>
</dbReference>
<evidence type="ECO:0000313" key="9">
    <source>
        <dbReference type="EMBL" id="EFE36542.1"/>
    </source>
</evidence>
<dbReference type="SUPFAM" id="SSF54211">
    <property type="entry name" value="Ribosomal protein S5 domain 2-like"/>
    <property type="match status" value="2"/>
</dbReference>
<dbReference type="GO" id="GO:0004424">
    <property type="term" value="F:imidazoleglycerol-phosphate dehydratase activity"/>
    <property type="evidence" value="ECO:0007669"/>
    <property type="project" value="UniProtKB-EC"/>
</dbReference>
<keyword evidence="10" id="KW-1185">Reference proteome</keyword>
<evidence type="ECO:0000256" key="8">
    <source>
        <dbReference type="ARBA" id="ARBA00023239"/>
    </source>
</evidence>
<dbReference type="Gene3D" id="3.30.230.40">
    <property type="entry name" value="Imidazole glycerol phosphate dehydratase, domain 1"/>
    <property type="match status" value="2"/>
</dbReference>
<organism evidence="9 10">
    <name type="scientific">Arthroderma benhamiae (strain ATCC MYA-4681 / CBS 112371)</name>
    <name type="common">Trichophyton mentagrophytes</name>
    <dbReference type="NCBI Taxonomy" id="663331"/>
    <lineage>
        <taxon>Eukaryota</taxon>
        <taxon>Fungi</taxon>
        <taxon>Dikarya</taxon>
        <taxon>Ascomycota</taxon>
        <taxon>Pezizomycotina</taxon>
        <taxon>Eurotiomycetes</taxon>
        <taxon>Eurotiomycetidae</taxon>
        <taxon>Onygenales</taxon>
        <taxon>Arthrodermataceae</taxon>
        <taxon>Trichophyton</taxon>
    </lineage>
</organism>
<keyword evidence="7" id="KW-0368">Histidine biosynthesis</keyword>
<accession>D4AIG9</accession>
<dbReference type="STRING" id="663331.D4AIG9"/>
<dbReference type="Pfam" id="PF00475">
    <property type="entry name" value="IGPD"/>
    <property type="match status" value="1"/>
</dbReference>
<proteinExistence type="inferred from homology"/>
<dbReference type="EMBL" id="ABSU01000001">
    <property type="protein sequence ID" value="EFE36542.1"/>
    <property type="molecule type" value="Genomic_DNA"/>
</dbReference>
<sequence length="230" mass="24978">MAALRSSYVERFTKETKTQISLCIDGGPLDVLPDSHKAFESSSIPNQKEEHHACQFSATQHIWIWTGVGFLDHMLHALAKHGGWSLRIRTVGDLAIDDHHTTEDTFLALGEALSTALGDRKGIKRFGSAYAPLDEALARAVIDISSRPFFVGVFDFKDAKIGNLTSQMIPHGLQSFAHTAGVTLHVDVLKGENDHHRAEAAFKALAVAIRDATSKVAGKEGEVISTKGVL</sequence>
<dbReference type="HOGENOM" id="CLU_044308_3_0_1"/>
<evidence type="ECO:0000256" key="1">
    <source>
        <dbReference type="ARBA" id="ARBA00001723"/>
    </source>
</evidence>
<evidence type="ECO:0000256" key="4">
    <source>
        <dbReference type="ARBA" id="ARBA00012075"/>
    </source>
</evidence>
<dbReference type="InterPro" id="IPR020568">
    <property type="entry name" value="Ribosomal_Su5_D2-typ_SF"/>
</dbReference>
<comment type="similarity">
    <text evidence="3">Belongs to the imidazoleglycerol-phosphate dehydratase family.</text>
</comment>
<dbReference type="eggNOG" id="KOG3143">
    <property type="taxonomic scope" value="Eukaryota"/>
</dbReference>
<dbReference type="EC" id="4.2.1.19" evidence="4"/>
<dbReference type="KEGG" id="abe:ARB_04064"/>
<evidence type="ECO:0000313" key="10">
    <source>
        <dbReference type="Proteomes" id="UP000008866"/>
    </source>
</evidence>
<dbReference type="Proteomes" id="UP000008866">
    <property type="component" value="Unassembled WGS sequence"/>
</dbReference>
<dbReference type="InterPro" id="IPR020565">
    <property type="entry name" value="ImidazoleglycerP_deHydtase_CS"/>
</dbReference>
<comment type="catalytic activity">
    <reaction evidence="1">
        <text>D-erythro-1-(imidazol-4-yl)glycerol 3-phosphate = 3-(imidazol-4-yl)-2-oxopropyl phosphate + H2O</text>
        <dbReference type="Rhea" id="RHEA:11040"/>
        <dbReference type="ChEBI" id="CHEBI:15377"/>
        <dbReference type="ChEBI" id="CHEBI:57766"/>
        <dbReference type="ChEBI" id="CHEBI:58278"/>
        <dbReference type="EC" id="4.2.1.19"/>
    </reaction>
</comment>
<comment type="caution">
    <text evidence="9">The sequence shown here is derived from an EMBL/GenBank/DDBJ whole genome shotgun (WGS) entry which is preliminary data.</text>
</comment>
<evidence type="ECO:0000256" key="6">
    <source>
        <dbReference type="ARBA" id="ARBA00022605"/>
    </source>
</evidence>